<protein>
    <recommendedName>
        <fullName evidence="4">Phosphorylated adapter RNA export protein</fullName>
    </recommendedName>
    <alternativeName>
        <fullName evidence="10">RNA U small nuclear RNA export adapter protein</fullName>
    </alternativeName>
</protein>
<dbReference type="Proteomes" id="UP001432027">
    <property type="component" value="Unassembled WGS sequence"/>
</dbReference>
<comment type="subcellular location">
    <subcellularLocation>
        <location evidence="2">Cytoplasm</location>
    </subcellularLocation>
    <subcellularLocation>
        <location evidence="1">Nucleus</location>
    </subcellularLocation>
</comment>
<organism evidence="13 14">
    <name type="scientific">Pristionchus entomophagus</name>
    <dbReference type="NCBI Taxonomy" id="358040"/>
    <lineage>
        <taxon>Eukaryota</taxon>
        <taxon>Metazoa</taxon>
        <taxon>Ecdysozoa</taxon>
        <taxon>Nematoda</taxon>
        <taxon>Chromadorea</taxon>
        <taxon>Rhabditida</taxon>
        <taxon>Rhabditina</taxon>
        <taxon>Diplogasteromorpha</taxon>
        <taxon>Diplogasteroidea</taxon>
        <taxon>Neodiplogasteridae</taxon>
        <taxon>Pristionchus</taxon>
    </lineage>
</organism>
<evidence type="ECO:0000256" key="8">
    <source>
        <dbReference type="ARBA" id="ARBA00022927"/>
    </source>
</evidence>
<dbReference type="PANTHER" id="PTHR13135:SF0">
    <property type="entry name" value="PHOSPHORYLATED ADAPTER RNA EXPORT PROTEIN"/>
    <property type="match status" value="1"/>
</dbReference>
<dbReference type="GO" id="GO:0006408">
    <property type="term" value="P:snRNA export from nucleus"/>
    <property type="evidence" value="ECO:0007669"/>
    <property type="project" value="InterPro"/>
</dbReference>
<proteinExistence type="inferred from homology"/>
<name>A0AAV5T095_9BILA</name>
<evidence type="ECO:0000256" key="1">
    <source>
        <dbReference type="ARBA" id="ARBA00004123"/>
    </source>
</evidence>
<feature type="compositionally biased region" description="Basic and acidic residues" evidence="11">
    <location>
        <begin position="237"/>
        <end position="262"/>
    </location>
</feature>
<dbReference type="EMBL" id="BTSX01000003">
    <property type="protein sequence ID" value="GMS87992.1"/>
    <property type="molecule type" value="Genomic_DNA"/>
</dbReference>
<comment type="similarity">
    <text evidence="3">Belongs to the PHAX family.</text>
</comment>
<feature type="region of interest" description="Disordered" evidence="11">
    <location>
        <begin position="120"/>
        <end position="263"/>
    </location>
</feature>
<feature type="non-terminal residue" evidence="13">
    <location>
        <position position="1"/>
    </location>
</feature>
<feature type="compositionally biased region" description="Basic and acidic residues" evidence="11">
    <location>
        <begin position="403"/>
        <end position="417"/>
    </location>
</feature>
<comment type="caution">
    <text evidence="13">The sequence shown here is derived from an EMBL/GenBank/DDBJ whole genome shotgun (WGS) entry which is preliminary data.</text>
</comment>
<keyword evidence="8" id="KW-0653">Protein transport</keyword>
<feature type="domain" description="Phosphorylated adapter RNA export protein RNA-binding" evidence="12">
    <location>
        <begin position="290"/>
        <end position="370"/>
    </location>
</feature>
<keyword evidence="7" id="KW-0694">RNA-binding</keyword>
<evidence type="ECO:0000256" key="7">
    <source>
        <dbReference type="ARBA" id="ARBA00022884"/>
    </source>
</evidence>
<accession>A0AAV5T095</accession>
<reference evidence="13" key="1">
    <citation type="submission" date="2023-10" db="EMBL/GenBank/DDBJ databases">
        <title>Genome assembly of Pristionchus species.</title>
        <authorList>
            <person name="Yoshida K."/>
            <person name="Sommer R.J."/>
        </authorList>
    </citation>
    <scope>NUCLEOTIDE SEQUENCE</scope>
    <source>
        <strain evidence="13">RS0144</strain>
    </source>
</reference>
<evidence type="ECO:0000256" key="5">
    <source>
        <dbReference type="ARBA" id="ARBA00022448"/>
    </source>
</evidence>
<dbReference type="Pfam" id="PF10258">
    <property type="entry name" value="PHAX_RNA-bd"/>
    <property type="match status" value="1"/>
</dbReference>
<gene>
    <name evidence="13" type="ORF">PENTCL1PPCAC_10167</name>
</gene>
<evidence type="ECO:0000313" key="13">
    <source>
        <dbReference type="EMBL" id="GMS87992.1"/>
    </source>
</evidence>
<dbReference type="Gene3D" id="1.10.10.1440">
    <property type="entry name" value="PHAX RNA-binding domain"/>
    <property type="match status" value="1"/>
</dbReference>
<feature type="region of interest" description="Disordered" evidence="11">
    <location>
        <begin position="401"/>
        <end position="444"/>
    </location>
</feature>
<dbReference type="InterPro" id="IPR039047">
    <property type="entry name" value="PHAX"/>
</dbReference>
<evidence type="ECO:0000256" key="11">
    <source>
        <dbReference type="SAM" id="MobiDB-lite"/>
    </source>
</evidence>
<dbReference type="PANTHER" id="PTHR13135">
    <property type="entry name" value="CYTOSOLIC RESINIFERATOXIN BINDING PROTEIN RBP-26"/>
    <property type="match status" value="1"/>
</dbReference>
<keyword evidence="6" id="KW-0963">Cytoplasm</keyword>
<dbReference type="FunFam" id="1.10.10.1440:FF:000001">
    <property type="entry name" value="phosphorylated adapter RNA export protein-like"/>
    <property type="match status" value="1"/>
</dbReference>
<feature type="region of interest" description="Disordered" evidence="11">
    <location>
        <begin position="1"/>
        <end position="57"/>
    </location>
</feature>
<sequence length="444" mass="48015">LQVLTASKMAYRQARKDDSSDDEGPTKRVKRNEDDDEERVVGGARPTSAANKKGSGRNVWADVVQEEELTMRSNIMDMNDYRKSGGSTFVKVRRGAESYTVPAAQLEENAAALEAGKHMEELSAPTPSDDPFGDTADLGEVEAFGVGPSSGSTSRGGSGRGNWQSRGGRGRGVRGGWMNKIRSEQSGAPRLETGEEMELGERGDDAMAGGGGQRGGRGRGGWRGAQRGGANRGRGGHWRDGTGEDRKRRWNQDPHAHAKDPAELMDGGYSLAGLLATEFQEGLSPKELGEQIAKAFGERVSDTVVKITEAVGEKKALELFEETKKAEQAGGVKVADGSRRRTPGGVFILLFKSDVDVEPAVKASIFEESKAQFRKTIKARRRNKAPKDVDVSTGLDELQQLLETKKKELQEGNKEEGEATPSPEGGEELDYTEEEESPEGTEME</sequence>
<keyword evidence="5" id="KW-0813">Transport</keyword>
<dbReference type="GO" id="GO:0005737">
    <property type="term" value="C:cytoplasm"/>
    <property type="evidence" value="ECO:0007669"/>
    <property type="project" value="UniProtKB-SubCell"/>
</dbReference>
<dbReference type="GO" id="GO:0003723">
    <property type="term" value="F:RNA binding"/>
    <property type="evidence" value="ECO:0007669"/>
    <property type="project" value="UniProtKB-KW"/>
</dbReference>
<evidence type="ECO:0000256" key="6">
    <source>
        <dbReference type="ARBA" id="ARBA00022490"/>
    </source>
</evidence>
<dbReference type="InterPro" id="IPR019385">
    <property type="entry name" value="PHAX_RNA-binding_domain"/>
</dbReference>
<keyword evidence="9" id="KW-0539">Nucleus</keyword>
<dbReference type="GO" id="GO:0015031">
    <property type="term" value="P:protein transport"/>
    <property type="evidence" value="ECO:0007669"/>
    <property type="project" value="UniProtKB-KW"/>
</dbReference>
<evidence type="ECO:0000313" key="14">
    <source>
        <dbReference type="Proteomes" id="UP001432027"/>
    </source>
</evidence>
<dbReference type="InterPro" id="IPR038092">
    <property type="entry name" value="PHAX_RNA-binding_sf"/>
</dbReference>
<dbReference type="GO" id="GO:0005634">
    <property type="term" value="C:nucleus"/>
    <property type="evidence" value="ECO:0007669"/>
    <property type="project" value="UniProtKB-SubCell"/>
</dbReference>
<dbReference type="AlphaFoldDB" id="A0AAV5T095"/>
<feature type="compositionally biased region" description="Gly residues" evidence="11">
    <location>
        <begin position="208"/>
        <end position="233"/>
    </location>
</feature>
<evidence type="ECO:0000256" key="3">
    <source>
        <dbReference type="ARBA" id="ARBA00006094"/>
    </source>
</evidence>
<evidence type="ECO:0000256" key="9">
    <source>
        <dbReference type="ARBA" id="ARBA00023242"/>
    </source>
</evidence>
<evidence type="ECO:0000259" key="12">
    <source>
        <dbReference type="Pfam" id="PF10258"/>
    </source>
</evidence>
<feature type="compositionally biased region" description="Acidic residues" evidence="11">
    <location>
        <begin position="425"/>
        <end position="444"/>
    </location>
</feature>
<evidence type="ECO:0000256" key="4">
    <source>
        <dbReference type="ARBA" id="ARBA00016856"/>
    </source>
</evidence>
<evidence type="ECO:0000256" key="10">
    <source>
        <dbReference type="ARBA" id="ARBA00030834"/>
    </source>
</evidence>
<keyword evidence="14" id="KW-1185">Reference proteome</keyword>
<feature type="region of interest" description="Disordered" evidence="11">
    <location>
        <begin position="377"/>
        <end position="396"/>
    </location>
</feature>
<evidence type="ECO:0000256" key="2">
    <source>
        <dbReference type="ARBA" id="ARBA00004496"/>
    </source>
</evidence>